<dbReference type="Gene3D" id="2.60.40.10">
    <property type="entry name" value="Immunoglobulins"/>
    <property type="match status" value="1"/>
</dbReference>
<dbReference type="SMART" id="SM00429">
    <property type="entry name" value="IPT"/>
    <property type="match status" value="1"/>
</dbReference>
<dbReference type="Gene3D" id="3.30.70.270">
    <property type="match status" value="1"/>
</dbReference>
<dbReference type="InterPro" id="IPR002909">
    <property type="entry name" value="IPT_dom"/>
</dbReference>
<accession>A0ABN9KZG4</accession>
<dbReference type="PRINTS" id="PR00057">
    <property type="entry name" value="NFKBTNSCPFCT"/>
</dbReference>
<dbReference type="PROSITE" id="PS50878">
    <property type="entry name" value="RT_POL"/>
    <property type="match status" value="1"/>
</dbReference>
<feature type="region of interest" description="Disordered" evidence="3">
    <location>
        <begin position="269"/>
        <end position="315"/>
    </location>
</feature>
<dbReference type="Proteomes" id="UP001176940">
    <property type="component" value="Unassembled WGS sequence"/>
</dbReference>
<name>A0ABN9KZG4_9NEOB</name>
<dbReference type="InterPro" id="IPR043128">
    <property type="entry name" value="Rev_trsase/Diguanyl_cyclase"/>
</dbReference>
<dbReference type="InterPro" id="IPR013783">
    <property type="entry name" value="Ig-like_fold"/>
</dbReference>
<evidence type="ECO:0000256" key="3">
    <source>
        <dbReference type="SAM" id="MobiDB-lite"/>
    </source>
</evidence>
<dbReference type="PANTHER" id="PTHR33050:SF7">
    <property type="entry name" value="RIBONUCLEASE H"/>
    <property type="match status" value="1"/>
</dbReference>
<dbReference type="SUPFAM" id="SSF81296">
    <property type="entry name" value="E set domains"/>
    <property type="match status" value="1"/>
</dbReference>
<feature type="compositionally biased region" description="Basic and acidic residues" evidence="3">
    <location>
        <begin position="586"/>
        <end position="597"/>
    </location>
</feature>
<dbReference type="SUPFAM" id="SSF56672">
    <property type="entry name" value="DNA/RNA polymerases"/>
    <property type="match status" value="1"/>
</dbReference>
<feature type="region of interest" description="Disordered" evidence="3">
    <location>
        <begin position="108"/>
        <end position="127"/>
    </location>
</feature>
<reference evidence="5" key="1">
    <citation type="submission" date="2023-07" db="EMBL/GenBank/DDBJ databases">
        <authorList>
            <person name="Stuckert A."/>
        </authorList>
    </citation>
    <scope>NUCLEOTIDE SEQUENCE</scope>
</reference>
<feature type="compositionally biased region" description="Basic residues" evidence="3">
    <location>
        <begin position="277"/>
        <end position="287"/>
    </location>
</feature>
<dbReference type="Gene3D" id="1.10.287.3160">
    <property type="match status" value="1"/>
</dbReference>
<gene>
    <name evidence="5" type="ORF">RIMI_LOCUS3796440</name>
</gene>
<feature type="region of interest" description="Disordered" evidence="3">
    <location>
        <begin position="586"/>
        <end position="609"/>
    </location>
</feature>
<dbReference type="InterPro" id="IPR032397">
    <property type="entry name" value="RHD_dimer"/>
</dbReference>
<evidence type="ECO:0000313" key="5">
    <source>
        <dbReference type="EMBL" id="CAJ0929351.1"/>
    </source>
</evidence>
<organism evidence="5 6">
    <name type="scientific">Ranitomeya imitator</name>
    <name type="common">mimic poison frog</name>
    <dbReference type="NCBI Taxonomy" id="111125"/>
    <lineage>
        <taxon>Eukaryota</taxon>
        <taxon>Metazoa</taxon>
        <taxon>Chordata</taxon>
        <taxon>Craniata</taxon>
        <taxon>Vertebrata</taxon>
        <taxon>Euteleostomi</taxon>
        <taxon>Amphibia</taxon>
        <taxon>Batrachia</taxon>
        <taxon>Anura</taxon>
        <taxon>Neobatrachia</taxon>
        <taxon>Hyloidea</taxon>
        <taxon>Dendrobatidae</taxon>
        <taxon>Dendrobatinae</taxon>
        <taxon>Ranitomeya</taxon>
    </lineage>
</organism>
<dbReference type="EMBL" id="CAUEEQ010005824">
    <property type="protein sequence ID" value="CAJ0929351.1"/>
    <property type="molecule type" value="Genomic_DNA"/>
</dbReference>
<dbReference type="InterPro" id="IPR043502">
    <property type="entry name" value="DNA/RNA_pol_sf"/>
</dbReference>
<dbReference type="CDD" id="cd01647">
    <property type="entry name" value="RT_LTR"/>
    <property type="match status" value="1"/>
</dbReference>
<feature type="compositionally biased region" description="Basic and acidic residues" evidence="3">
    <location>
        <begin position="112"/>
        <end position="127"/>
    </location>
</feature>
<evidence type="ECO:0000313" key="6">
    <source>
        <dbReference type="Proteomes" id="UP001176940"/>
    </source>
</evidence>
<dbReference type="InterPro" id="IPR052055">
    <property type="entry name" value="Hepadnavirus_pol/RT"/>
</dbReference>
<evidence type="ECO:0000259" key="4">
    <source>
        <dbReference type="PROSITE" id="PS50878"/>
    </source>
</evidence>
<dbReference type="Pfam" id="PF16179">
    <property type="entry name" value="RHD_dimer"/>
    <property type="match status" value="1"/>
</dbReference>
<dbReference type="InterPro" id="IPR014756">
    <property type="entry name" value="Ig_E-set"/>
</dbReference>
<dbReference type="PANTHER" id="PTHR33050">
    <property type="entry name" value="REVERSE TRANSCRIPTASE DOMAIN-CONTAINING PROTEIN"/>
    <property type="match status" value="1"/>
</dbReference>
<dbReference type="Gene3D" id="3.30.420.10">
    <property type="entry name" value="Ribonuclease H-like superfamily/Ribonuclease H"/>
    <property type="match status" value="1"/>
</dbReference>
<sequence>MNKDHGRCDGGEELYILCEKVQKEDIKVMFSEGEWQACADFSQDNIHRQIAIVLKTPPYHDLHIKDPTPVQVCLQRIGDGIRSEAVIFTYMPRPINAYGLGRKRQRLSSPFDDIKGPDPHGIESKSNRQFRPDYTEHYNPMAGTPCRLGTDEEVIPGVLCRQRSPGGKRFYAGQLGSRLTSLPRALLPSLRTRDFRHQSAPTRQGLGGILRLEASLSSPAPLLLQRCARDEGFRSEAGGRKWTPAGFGTQEAPLRSTLERMSVSVDIGGLSPPTSGHWRRRSSHRRTGAVSGRLFKSPGQEDVSGGQGTHIRKQNKNYPQCAVCMKKLSSSYKKSLCKECTDKIIREEQPSLIEEIKTLIQQEIKTSLATLSQPTPSPSAPPEAKKRKLNPQEEEQEDSQGETSDEPPEEGELSLDSETVQQERYYFSSSDIEELLTAVRKTMEVEEEKTAQSVQEEMFGGLRSRKRQVFPIHQNIRDLVLDEWESPEKKLTTPAEIKDRFPVDAETASCWSEVPKVDVQIARVAKKTTLPFEDASQLRDPLEQSNRLFSRRFRRIRESDGEIIRTVKLGKYMFGPALDDLLEKASDKKKTLPEPRNPRKRPFRAQQEHTPQYRGKARVIVPVPTAERFRGFYSNLFVVPKKGGSVRPILDLKQLNKYVRVRHFRMESLRSIIASMDKGEYLASIDIQDAYLHMPIAPAHQRFLRFAIDQDHYQFVALPFGLATAPRVFTKVMAATMNVLHSRGTVVIPYLDDLLIKAPTFKDCELSVSITIDNLSRMGWSMEGSDHRCEPDGLGCSAPTPQGKWSPVEATMPINILEIRAILLALRAFHHLLAASHIRIQSDNATAVAYVNHQGGTRSAQAMREVSHILHWAEDMGSVLSAVHIPGVDNWETDFLCRQGIDSGEWSLHPKNFRQICHHWGTPDVDLMASHFNAKVSNFMARTHDPRSLGADVLVQDWTQFQLLYIFHLSP</sequence>
<evidence type="ECO:0000256" key="1">
    <source>
        <dbReference type="ARBA" id="ARBA00010879"/>
    </source>
</evidence>
<evidence type="ECO:0000256" key="2">
    <source>
        <dbReference type="ARBA" id="ARBA00012180"/>
    </source>
</evidence>
<dbReference type="InterPro" id="IPR036397">
    <property type="entry name" value="RNaseH_sf"/>
</dbReference>
<keyword evidence="6" id="KW-1185">Reference proteome</keyword>
<dbReference type="InterPro" id="IPR000477">
    <property type="entry name" value="RT_dom"/>
</dbReference>
<feature type="domain" description="Reverse transcriptase" evidence="4">
    <location>
        <begin position="620"/>
        <end position="810"/>
    </location>
</feature>
<dbReference type="Gene3D" id="3.10.10.10">
    <property type="entry name" value="HIV Type 1 Reverse Transcriptase, subunit A, domain 1"/>
    <property type="match status" value="1"/>
</dbReference>
<protein>
    <recommendedName>
        <fullName evidence="2">ribonuclease H</fullName>
        <ecNumber evidence="2">3.1.26.4</ecNumber>
    </recommendedName>
</protein>
<dbReference type="InterPro" id="IPR000451">
    <property type="entry name" value="NFkB/Dor"/>
</dbReference>
<proteinExistence type="inferred from homology"/>
<dbReference type="EC" id="3.1.26.4" evidence="2"/>
<comment type="similarity">
    <text evidence="1">Belongs to the beta type-B retroviral polymerase family. HERV class-II K(HML-2) pol subfamily.</text>
</comment>
<feature type="compositionally biased region" description="Acidic residues" evidence="3">
    <location>
        <begin position="392"/>
        <end position="415"/>
    </location>
</feature>
<comment type="caution">
    <text evidence="5">The sequence shown here is derived from an EMBL/GenBank/DDBJ whole genome shotgun (WGS) entry which is preliminary data.</text>
</comment>
<feature type="region of interest" description="Disordered" evidence="3">
    <location>
        <begin position="368"/>
        <end position="420"/>
    </location>
</feature>
<dbReference type="CDD" id="cd09275">
    <property type="entry name" value="RNase_HI_RT_DIRS1"/>
    <property type="match status" value="1"/>
</dbReference>
<dbReference type="Pfam" id="PF00078">
    <property type="entry name" value="RVT_1"/>
    <property type="match status" value="1"/>
</dbReference>